<sequence>MASTLATLNGPCKPGDGLAPGVGACVHTSTCNAHGGTIHNNLCPGDGDDVKCCTNWEAPKCDARRGLCRFTNTCDPNESSIVSDLCPGPNDFKCCIHLPSLRSVEAH</sequence>
<dbReference type="EMBL" id="JACAZI010000014">
    <property type="protein sequence ID" value="KAF7344801.1"/>
    <property type="molecule type" value="Genomic_DNA"/>
</dbReference>
<keyword evidence="2" id="KW-1185">Reference proteome</keyword>
<evidence type="ECO:0000313" key="1">
    <source>
        <dbReference type="EMBL" id="KAF7344801.1"/>
    </source>
</evidence>
<reference evidence="1" key="1">
    <citation type="submission" date="2020-05" db="EMBL/GenBank/DDBJ databases">
        <title>Mycena genomes resolve the evolution of fungal bioluminescence.</title>
        <authorList>
            <person name="Tsai I.J."/>
        </authorList>
    </citation>
    <scope>NUCLEOTIDE SEQUENCE</scope>
    <source>
        <strain evidence="1">CCC161011</strain>
    </source>
</reference>
<comment type="caution">
    <text evidence="1">The sequence shown here is derived from an EMBL/GenBank/DDBJ whole genome shotgun (WGS) entry which is preliminary data.</text>
</comment>
<accession>A0A8H7CQS3</accession>
<protein>
    <submittedName>
        <fullName evidence="1">Uncharacterized protein</fullName>
    </submittedName>
</protein>
<proteinExistence type="predicted"/>
<dbReference type="AlphaFoldDB" id="A0A8H7CQS3"/>
<gene>
    <name evidence="1" type="ORF">MVEN_01641200</name>
</gene>
<name>A0A8H7CQS3_9AGAR</name>
<organism evidence="1 2">
    <name type="scientific">Mycena venus</name>
    <dbReference type="NCBI Taxonomy" id="2733690"/>
    <lineage>
        <taxon>Eukaryota</taxon>
        <taxon>Fungi</taxon>
        <taxon>Dikarya</taxon>
        <taxon>Basidiomycota</taxon>
        <taxon>Agaricomycotina</taxon>
        <taxon>Agaricomycetes</taxon>
        <taxon>Agaricomycetidae</taxon>
        <taxon>Agaricales</taxon>
        <taxon>Marasmiineae</taxon>
        <taxon>Mycenaceae</taxon>
        <taxon>Mycena</taxon>
    </lineage>
</organism>
<evidence type="ECO:0000313" key="2">
    <source>
        <dbReference type="Proteomes" id="UP000620124"/>
    </source>
</evidence>
<dbReference type="Proteomes" id="UP000620124">
    <property type="component" value="Unassembled WGS sequence"/>
</dbReference>
<dbReference type="OrthoDB" id="2251794at2759"/>